<reference evidence="2" key="1">
    <citation type="submission" date="2021-02" db="EMBL/GenBank/DDBJ databases">
        <authorList>
            <person name="Nowell W R."/>
        </authorList>
    </citation>
    <scope>NUCLEOTIDE SEQUENCE</scope>
</reference>
<organism evidence="2 3">
    <name type="scientific">Rotaria socialis</name>
    <dbReference type="NCBI Taxonomy" id="392032"/>
    <lineage>
        <taxon>Eukaryota</taxon>
        <taxon>Metazoa</taxon>
        <taxon>Spiralia</taxon>
        <taxon>Gnathifera</taxon>
        <taxon>Rotifera</taxon>
        <taxon>Eurotatoria</taxon>
        <taxon>Bdelloidea</taxon>
        <taxon>Philodinida</taxon>
        <taxon>Philodinidae</taxon>
        <taxon>Rotaria</taxon>
    </lineage>
</organism>
<dbReference type="Gene3D" id="3.30.420.10">
    <property type="entry name" value="Ribonuclease H-like superfamily/Ribonuclease H"/>
    <property type="match status" value="1"/>
</dbReference>
<evidence type="ECO:0000259" key="1">
    <source>
        <dbReference type="PROSITE" id="PS50994"/>
    </source>
</evidence>
<dbReference type="AlphaFoldDB" id="A0A821C3U8"/>
<accession>A0A821C3U8</accession>
<gene>
    <name evidence="2" type="ORF">HFQ381_LOCUS33315</name>
</gene>
<dbReference type="PROSITE" id="PS50994">
    <property type="entry name" value="INTEGRASE"/>
    <property type="match status" value="1"/>
</dbReference>
<feature type="domain" description="Integrase catalytic" evidence="1">
    <location>
        <begin position="1"/>
        <end position="80"/>
    </location>
</feature>
<evidence type="ECO:0000313" key="3">
    <source>
        <dbReference type="Proteomes" id="UP000663851"/>
    </source>
</evidence>
<dbReference type="GO" id="GO:0015074">
    <property type="term" value="P:DNA integration"/>
    <property type="evidence" value="ECO:0007669"/>
    <property type="project" value="InterPro"/>
</dbReference>
<sequence length="204" mass="23905">MMTELLKKIGVTHLYSTPYHPMTNGQIERFNATMDAKIAALSNEKRTNWDEQLPFVTFNYNTSIHTTTGQIPFELMHGRSPILPFDQQQPLITLSQDPEHRLKLNQYLSTLTEQAKIKILEQQEKYKQRYDQHRSNPNHTIGELVLIKILNMRNKFDARYEGPFRITRKLSTKTFIVQHVKIPTLTKQVTSDIIVSITQRRNLK</sequence>
<comment type="caution">
    <text evidence="2">The sequence shown here is derived from an EMBL/GenBank/DDBJ whole genome shotgun (WGS) entry which is preliminary data.</text>
</comment>
<protein>
    <recommendedName>
        <fullName evidence="1">Integrase catalytic domain-containing protein</fullName>
    </recommendedName>
</protein>
<dbReference type="InterPro" id="IPR036397">
    <property type="entry name" value="RNaseH_sf"/>
</dbReference>
<dbReference type="GO" id="GO:0003676">
    <property type="term" value="F:nucleic acid binding"/>
    <property type="evidence" value="ECO:0007669"/>
    <property type="project" value="InterPro"/>
</dbReference>
<dbReference type="EMBL" id="CAJOBO010010084">
    <property type="protein sequence ID" value="CAF4596759.1"/>
    <property type="molecule type" value="Genomic_DNA"/>
</dbReference>
<dbReference type="Proteomes" id="UP000663851">
    <property type="component" value="Unassembled WGS sequence"/>
</dbReference>
<name>A0A821C3U8_9BILA</name>
<dbReference type="SUPFAM" id="SSF53098">
    <property type="entry name" value="Ribonuclease H-like"/>
    <property type="match status" value="1"/>
</dbReference>
<evidence type="ECO:0000313" key="2">
    <source>
        <dbReference type="EMBL" id="CAF4596759.1"/>
    </source>
</evidence>
<dbReference type="InterPro" id="IPR012337">
    <property type="entry name" value="RNaseH-like_sf"/>
</dbReference>
<dbReference type="InterPro" id="IPR050951">
    <property type="entry name" value="Retrovirus_Pol_polyprotein"/>
</dbReference>
<dbReference type="InterPro" id="IPR001584">
    <property type="entry name" value="Integrase_cat-core"/>
</dbReference>
<dbReference type="Pfam" id="PF13683">
    <property type="entry name" value="rve_3"/>
    <property type="match status" value="1"/>
</dbReference>
<dbReference type="PANTHER" id="PTHR37984:SF15">
    <property type="entry name" value="INTEGRASE CATALYTIC DOMAIN-CONTAINING PROTEIN"/>
    <property type="match status" value="1"/>
</dbReference>
<proteinExistence type="predicted"/>
<dbReference type="PANTHER" id="PTHR37984">
    <property type="entry name" value="PROTEIN CBG26694"/>
    <property type="match status" value="1"/>
</dbReference>